<proteinExistence type="predicted"/>
<evidence type="ECO:0000313" key="1">
    <source>
        <dbReference type="EMBL" id="CAF1277176.1"/>
    </source>
</evidence>
<organism evidence="1 5">
    <name type="scientific">Rotaria sordida</name>
    <dbReference type="NCBI Taxonomy" id="392033"/>
    <lineage>
        <taxon>Eukaryota</taxon>
        <taxon>Metazoa</taxon>
        <taxon>Spiralia</taxon>
        <taxon>Gnathifera</taxon>
        <taxon>Rotifera</taxon>
        <taxon>Eurotatoria</taxon>
        <taxon>Bdelloidea</taxon>
        <taxon>Philodinida</taxon>
        <taxon>Philodinidae</taxon>
        <taxon>Rotaria</taxon>
    </lineage>
</organism>
<reference evidence="1" key="1">
    <citation type="submission" date="2021-02" db="EMBL/GenBank/DDBJ databases">
        <authorList>
            <person name="Nowell W R."/>
        </authorList>
    </citation>
    <scope>NUCLEOTIDE SEQUENCE</scope>
</reference>
<dbReference type="Proteomes" id="UP000663870">
    <property type="component" value="Unassembled WGS sequence"/>
</dbReference>
<evidence type="ECO:0000313" key="2">
    <source>
        <dbReference type="EMBL" id="CAF1336757.1"/>
    </source>
</evidence>
<dbReference type="EMBL" id="CAJNOT010002696">
    <property type="protein sequence ID" value="CAF1336757.1"/>
    <property type="molecule type" value="Genomic_DNA"/>
</dbReference>
<evidence type="ECO:0000313" key="3">
    <source>
        <dbReference type="EMBL" id="CAF1556570.1"/>
    </source>
</evidence>
<sequence>MTFTNQCANQSFPFLSTTINDQHIQPSSIFQESKEYILSLYDFTEYLILVVDVISVVKKLASIVGNVFRGWHQEVDRYKSVVNYTKAMTGKILYAYEESLERATTIGK</sequence>
<evidence type="ECO:0000313" key="4">
    <source>
        <dbReference type="EMBL" id="CAF3927700.1"/>
    </source>
</evidence>
<dbReference type="Proteomes" id="UP000663854">
    <property type="component" value="Unassembled WGS sequence"/>
</dbReference>
<dbReference type="Proteomes" id="UP000663864">
    <property type="component" value="Unassembled WGS sequence"/>
</dbReference>
<keyword evidence="6" id="KW-1185">Reference proteome</keyword>
<dbReference type="EMBL" id="CAJNOL010003297">
    <property type="protein sequence ID" value="CAF1556570.1"/>
    <property type="molecule type" value="Genomic_DNA"/>
</dbReference>
<dbReference type="EMBL" id="CAJNOH010002167">
    <property type="protein sequence ID" value="CAF1277176.1"/>
    <property type="molecule type" value="Genomic_DNA"/>
</dbReference>
<protein>
    <submittedName>
        <fullName evidence="1">Uncharacterized protein</fullName>
    </submittedName>
</protein>
<accession>A0A815C0I8</accession>
<dbReference type="Proteomes" id="UP000663836">
    <property type="component" value="Unassembled WGS sequence"/>
</dbReference>
<dbReference type="EMBL" id="CAJOBD010003089">
    <property type="protein sequence ID" value="CAF3927700.1"/>
    <property type="molecule type" value="Genomic_DNA"/>
</dbReference>
<gene>
    <name evidence="4" type="ORF">JBS370_LOCUS22281</name>
    <name evidence="3" type="ORF">JXQ802_LOCUS44030</name>
    <name evidence="1" type="ORF">PYM288_LOCUS28694</name>
    <name evidence="2" type="ORF">ZHD862_LOCUS29831</name>
</gene>
<comment type="caution">
    <text evidence="1">The sequence shown here is derived from an EMBL/GenBank/DDBJ whole genome shotgun (WGS) entry which is preliminary data.</text>
</comment>
<name>A0A815C0I8_9BILA</name>
<dbReference type="AlphaFoldDB" id="A0A815C0I8"/>
<evidence type="ECO:0000313" key="5">
    <source>
        <dbReference type="Proteomes" id="UP000663854"/>
    </source>
</evidence>
<evidence type="ECO:0000313" key="6">
    <source>
        <dbReference type="Proteomes" id="UP000663870"/>
    </source>
</evidence>